<evidence type="ECO:0000256" key="4">
    <source>
        <dbReference type="ARBA" id="ARBA00035176"/>
    </source>
</evidence>
<dbReference type="Proteomes" id="UP000034803">
    <property type="component" value="Unassembled WGS sequence"/>
</dbReference>
<dbReference type="GO" id="GO:0005840">
    <property type="term" value="C:ribosome"/>
    <property type="evidence" value="ECO:0007669"/>
    <property type="project" value="UniProtKB-KW"/>
</dbReference>
<evidence type="ECO:0000256" key="3">
    <source>
        <dbReference type="ARBA" id="ARBA00023274"/>
    </source>
</evidence>
<dbReference type="InterPro" id="IPR038584">
    <property type="entry name" value="Ribosomal_bL33_sf"/>
</dbReference>
<keyword evidence="2 5" id="KW-0689">Ribosomal protein</keyword>
<dbReference type="InterPro" id="IPR001705">
    <property type="entry name" value="Ribosomal_bL33"/>
</dbReference>
<dbReference type="AlphaFoldDB" id="A0A0G0BMK0"/>
<comment type="similarity">
    <text evidence="1 5">Belongs to the bacterial ribosomal protein bL33 family.</text>
</comment>
<gene>
    <name evidence="5" type="primary">rpmG</name>
    <name evidence="6" type="ORF">UR21_C0001G0053</name>
</gene>
<evidence type="ECO:0000313" key="6">
    <source>
        <dbReference type="EMBL" id="KKP32257.1"/>
    </source>
</evidence>
<accession>A0A0G0BMK0</accession>
<evidence type="ECO:0000256" key="2">
    <source>
        <dbReference type="ARBA" id="ARBA00022980"/>
    </source>
</evidence>
<keyword evidence="3 5" id="KW-0687">Ribonucleoprotein</keyword>
<proteinExistence type="inferred from homology"/>
<comment type="caution">
    <text evidence="6">The sequence shown here is derived from an EMBL/GenBank/DDBJ whole genome shotgun (WGS) entry which is preliminary data.</text>
</comment>
<dbReference type="Pfam" id="PF00471">
    <property type="entry name" value="Ribosomal_L33"/>
    <property type="match status" value="1"/>
</dbReference>
<dbReference type="GO" id="GO:1990904">
    <property type="term" value="C:ribonucleoprotein complex"/>
    <property type="evidence" value="ECO:0007669"/>
    <property type="project" value="UniProtKB-KW"/>
</dbReference>
<dbReference type="GO" id="GO:0005737">
    <property type="term" value="C:cytoplasm"/>
    <property type="evidence" value="ECO:0007669"/>
    <property type="project" value="UniProtKB-ARBA"/>
</dbReference>
<dbReference type="Gene3D" id="2.20.28.120">
    <property type="entry name" value="Ribosomal protein L33"/>
    <property type="match status" value="1"/>
</dbReference>
<dbReference type="InterPro" id="IPR011332">
    <property type="entry name" value="Ribosomal_zn-bd"/>
</dbReference>
<reference evidence="6 7" key="1">
    <citation type="journal article" date="2015" name="Nature">
        <title>rRNA introns, odd ribosomes, and small enigmatic genomes across a large radiation of phyla.</title>
        <authorList>
            <person name="Brown C.T."/>
            <person name="Hug L.A."/>
            <person name="Thomas B.C."/>
            <person name="Sharon I."/>
            <person name="Castelle C.J."/>
            <person name="Singh A."/>
            <person name="Wilkins M.J."/>
            <person name="Williams K.H."/>
            <person name="Banfield J.F."/>
        </authorList>
    </citation>
    <scope>NUCLEOTIDE SEQUENCE [LARGE SCALE GENOMIC DNA]</scope>
</reference>
<protein>
    <recommendedName>
        <fullName evidence="4 5">Large ribosomal subunit protein bL33</fullName>
    </recommendedName>
</protein>
<dbReference type="GO" id="GO:0006412">
    <property type="term" value="P:translation"/>
    <property type="evidence" value="ECO:0007669"/>
    <property type="project" value="UniProtKB-UniRule"/>
</dbReference>
<dbReference type="SUPFAM" id="SSF57829">
    <property type="entry name" value="Zn-binding ribosomal proteins"/>
    <property type="match status" value="1"/>
</dbReference>
<dbReference type="HAMAP" id="MF_00294">
    <property type="entry name" value="Ribosomal_bL33"/>
    <property type="match status" value="1"/>
</dbReference>
<dbReference type="GO" id="GO:0003735">
    <property type="term" value="F:structural constituent of ribosome"/>
    <property type="evidence" value="ECO:0007669"/>
    <property type="project" value="InterPro"/>
</dbReference>
<dbReference type="EMBL" id="LBOI01000001">
    <property type="protein sequence ID" value="KKP32257.1"/>
    <property type="molecule type" value="Genomic_DNA"/>
</dbReference>
<dbReference type="NCBIfam" id="NF001764">
    <property type="entry name" value="PRK00504.1"/>
    <property type="match status" value="1"/>
</dbReference>
<evidence type="ECO:0000256" key="5">
    <source>
        <dbReference type="HAMAP-Rule" id="MF_00294"/>
    </source>
</evidence>
<evidence type="ECO:0000256" key="1">
    <source>
        <dbReference type="ARBA" id="ARBA00007596"/>
    </source>
</evidence>
<sequence length="63" mass="7203">MAKKNADKMIGLICPICKAQNYVTFRNKVNLETKGTKGSKLELKKYCKKCKKVTLHKETSKLK</sequence>
<organism evidence="6 7">
    <name type="scientific">Candidatus Woesebacteria bacterium GW2011_GWC2_31_9</name>
    <dbReference type="NCBI Taxonomy" id="1618586"/>
    <lineage>
        <taxon>Bacteria</taxon>
        <taxon>Candidatus Woeseibacteriota</taxon>
    </lineage>
</organism>
<dbReference type="NCBIfam" id="TIGR01023">
    <property type="entry name" value="rpmG_bact"/>
    <property type="match status" value="1"/>
</dbReference>
<name>A0A0G0BMK0_9BACT</name>
<evidence type="ECO:0000313" key="7">
    <source>
        <dbReference type="Proteomes" id="UP000034803"/>
    </source>
</evidence>